<organism evidence="10">
    <name type="scientific">uncultured Mycobacteriales bacterium</name>
    <dbReference type="NCBI Taxonomy" id="581187"/>
    <lineage>
        <taxon>Bacteria</taxon>
        <taxon>Bacillati</taxon>
        <taxon>Actinomycetota</taxon>
        <taxon>Actinomycetes</taxon>
        <taxon>Mycobacteriales</taxon>
        <taxon>environmental samples</taxon>
    </lineage>
</organism>
<evidence type="ECO:0000313" key="10">
    <source>
        <dbReference type="EMBL" id="CAA9269057.1"/>
    </source>
</evidence>
<evidence type="ECO:0000256" key="2">
    <source>
        <dbReference type="ARBA" id="ARBA00022475"/>
    </source>
</evidence>
<accession>A0A6J4J7N2</accession>
<feature type="transmembrane region" description="Helical" evidence="8">
    <location>
        <begin position="305"/>
        <end position="326"/>
    </location>
</feature>
<gene>
    <name evidence="10" type="ORF">AVDCRST_MAG41-2842</name>
</gene>
<comment type="subcellular location">
    <subcellularLocation>
        <location evidence="1">Cell membrane</location>
        <topology evidence="1">Multi-pass membrane protein</topology>
    </subcellularLocation>
</comment>
<feature type="transmembrane region" description="Helical" evidence="8">
    <location>
        <begin position="170"/>
        <end position="199"/>
    </location>
</feature>
<feature type="domain" description="Glycosyltransferase RgtA/B/C/D-like" evidence="9">
    <location>
        <begin position="93"/>
        <end position="226"/>
    </location>
</feature>
<keyword evidence="6 8" id="KW-1133">Transmembrane helix</keyword>
<evidence type="ECO:0000256" key="5">
    <source>
        <dbReference type="ARBA" id="ARBA00022692"/>
    </source>
</evidence>
<keyword evidence="4" id="KW-0808">Transferase</keyword>
<feature type="transmembrane region" description="Helical" evidence="8">
    <location>
        <begin position="355"/>
        <end position="372"/>
    </location>
</feature>
<dbReference type="GO" id="GO:0016763">
    <property type="term" value="F:pentosyltransferase activity"/>
    <property type="evidence" value="ECO:0007669"/>
    <property type="project" value="TreeGrafter"/>
</dbReference>
<evidence type="ECO:0000256" key="8">
    <source>
        <dbReference type="SAM" id="Phobius"/>
    </source>
</evidence>
<evidence type="ECO:0000256" key="6">
    <source>
        <dbReference type="ARBA" id="ARBA00022989"/>
    </source>
</evidence>
<evidence type="ECO:0000256" key="3">
    <source>
        <dbReference type="ARBA" id="ARBA00022676"/>
    </source>
</evidence>
<keyword evidence="2" id="KW-1003">Cell membrane</keyword>
<dbReference type="GO" id="GO:0009103">
    <property type="term" value="P:lipopolysaccharide biosynthetic process"/>
    <property type="evidence" value="ECO:0007669"/>
    <property type="project" value="UniProtKB-ARBA"/>
</dbReference>
<dbReference type="InterPro" id="IPR038731">
    <property type="entry name" value="RgtA/B/C-like"/>
</dbReference>
<keyword evidence="7 8" id="KW-0472">Membrane</keyword>
<feature type="transmembrane region" description="Helical" evidence="8">
    <location>
        <begin position="18"/>
        <end position="38"/>
    </location>
</feature>
<dbReference type="GO" id="GO:0005886">
    <property type="term" value="C:plasma membrane"/>
    <property type="evidence" value="ECO:0007669"/>
    <property type="project" value="UniProtKB-SubCell"/>
</dbReference>
<feature type="transmembrane region" description="Helical" evidence="8">
    <location>
        <begin position="272"/>
        <end position="293"/>
    </location>
</feature>
<dbReference type="PANTHER" id="PTHR33908">
    <property type="entry name" value="MANNOSYLTRANSFERASE YKCB-RELATED"/>
    <property type="match status" value="1"/>
</dbReference>
<feature type="transmembrane region" description="Helical" evidence="8">
    <location>
        <begin position="127"/>
        <end position="150"/>
    </location>
</feature>
<evidence type="ECO:0000259" key="9">
    <source>
        <dbReference type="Pfam" id="PF13231"/>
    </source>
</evidence>
<keyword evidence="3" id="KW-0328">Glycosyltransferase</keyword>
<dbReference type="EMBL" id="CADCTP010000257">
    <property type="protein sequence ID" value="CAA9269057.1"/>
    <property type="molecule type" value="Genomic_DNA"/>
</dbReference>
<feature type="transmembrane region" description="Helical" evidence="8">
    <location>
        <begin position="95"/>
        <end position="115"/>
    </location>
</feature>
<dbReference type="Pfam" id="PF13231">
    <property type="entry name" value="PMT_2"/>
    <property type="match status" value="1"/>
</dbReference>
<dbReference type="InterPro" id="IPR050297">
    <property type="entry name" value="LipidA_mod_glycosyltrf_83"/>
</dbReference>
<keyword evidence="5 8" id="KW-0812">Transmembrane</keyword>
<dbReference type="AlphaFoldDB" id="A0A6J4J7N2"/>
<dbReference type="PANTHER" id="PTHR33908:SF11">
    <property type="entry name" value="MEMBRANE PROTEIN"/>
    <property type="match status" value="1"/>
</dbReference>
<proteinExistence type="predicted"/>
<protein>
    <recommendedName>
        <fullName evidence="9">Glycosyltransferase RgtA/B/C/D-like domain-containing protein</fullName>
    </recommendedName>
</protein>
<name>A0A6J4J7N2_9ACTN</name>
<reference evidence="10" key="1">
    <citation type="submission" date="2020-02" db="EMBL/GenBank/DDBJ databases">
        <authorList>
            <person name="Meier V. D."/>
        </authorList>
    </citation>
    <scope>NUCLEOTIDE SEQUENCE</scope>
    <source>
        <strain evidence="10">AVDCRST_MAG41</strain>
    </source>
</reference>
<evidence type="ECO:0000256" key="7">
    <source>
        <dbReference type="ARBA" id="ARBA00023136"/>
    </source>
</evidence>
<evidence type="ECO:0000256" key="4">
    <source>
        <dbReference type="ARBA" id="ARBA00022679"/>
    </source>
</evidence>
<evidence type="ECO:0000256" key="1">
    <source>
        <dbReference type="ARBA" id="ARBA00004651"/>
    </source>
</evidence>
<sequence length="489" mass="51985">MTGPAAAAPGRTATGRAALVPVGLAVLLAGVLRLWYLLSPVAQFNADEATTGIMVREILAGRPYVFYAGQDYGGTLEQYLEAAAYLVLRLPENPVTLRLPLVALAMATCALTYLVAGRLFDDPVRPVLAAVLYAVGPWFNLIGSVTSLGFYAAGQFLSIAAVYCALRRQWLLTGLVAGLGVWTSPTALYVLVPVLGWLLPDLGRDRGRWGRLAAGTVVGAAPLLGWLALHRTLPIPPEPAEDSTIPQRLGNLVEPILREYVGVTYAHADGGLWLPLQVLAVAGLAAAYALAVVRRTGAGGRRPADLLLAVPPVVAVLYALSNSTWYTGTPRYLLVTYPLLAIGVAALFRRLLPAVAVVVLSAVLCAGFFTRLPTSPTLAERDGALAAAADVLVAEGQPYVYANYWTATPLQYVAGDRLVVATVGGVVRFPRAQRAVDAAARPVYVGSGLDGSTERIRAALDRQRIPYRARTFDHVTVFDQFPGRVDLGL</sequence>